<feature type="domain" description="Radical SAM core" evidence="6">
    <location>
        <begin position="44"/>
        <end position="251"/>
    </location>
</feature>
<evidence type="ECO:0000259" key="6">
    <source>
        <dbReference type="PROSITE" id="PS51918"/>
    </source>
</evidence>
<dbReference type="CDD" id="cd01335">
    <property type="entry name" value="Radical_SAM"/>
    <property type="match status" value="1"/>
</dbReference>
<dbReference type="PROSITE" id="PS51918">
    <property type="entry name" value="RADICAL_SAM"/>
    <property type="match status" value="1"/>
</dbReference>
<accession>A0A1Y1CP36</accession>
<dbReference type="PANTHER" id="PTHR43524">
    <property type="entry name" value="RADICAL SAM SUPERFAMILY PROTEIN"/>
    <property type="match status" value="1"/>
</dbReference>
<evidence type="ECO:0000256" key="2">
    <source>
        <dbReference type="ARBA" id="ARBA00022691"/>
    </source>
</evidence>
<evidence type="ECO:0000313" key="8">
    <source>
        <dbReference type="Proteomes" id="UP000218267"/>
    </source>
</evidence>
<dbReference type="SUPFAM" id="SSF102114">
    <property type="entry name" value="Radical SAM enzymes"/>
    <property type="match status" value="1"/>
</dbReference>
<dbReference type="GO" id="GO:0051536">
    <property type="term" value="F:iron-sulfur cluster binding"/>
    <property type="evidence" value="ECO:0007669"/>
    <property type="project" value="UniProtKB-KW"/>
</dbReference>
<dbReference type="InterPro" id="IPR007197">
    <property type="entry name" value="rSAM"/>
</dbReference>
<evidence type="ECO:0000313" key="7">
    <source>
        <dbReference type="EMBL" id="BAX82125.1"/>
    </source>
</evidence>
<dbReference type="RefSeq" id="WP_096432162.1">
    <property type="nucleotide sequence ID" value="NZ_AP018042.1"/>
</dbReference>
<keyword evidence="4" id="KW-0408">Iron</keyword>
<dbReference type="Pfam" id="PF04055">
    <property type="entry name" value="Radical_SAM"/>
    <property type="match status" value="1"/>
</dbReference>
<dbReference type="InterPro" id="IPR058240">
    <property type="entry name" value="rSAM_sf"/>
</dbReference>
<organism evidence="7 8">
    <name type="scientific">Labilibaculum antarcticum</name>
    <dbReference type="NCBI Taxonomy" id="1717717"/>
    <lineage>
        <taxon>Bacteria</taxon>
        <taxon>Pseudomonadati</taxon>
        <taxon>Bacteroidota</taxon>
        <taxon>Bacteroidia</taxon>
        <taxon>Marinilabiliales</taxon>
        <taxon>Marinifilaceae</taxon>
        <taxon>Labilibaculum</taxon>
    </lineage>
</organism>
<dbReference type="AlphaFoldDB" id="A0A1Y1CP36"/>
<dbReference type="PANTHER" id="PTHR43524:SF1">
    <property type="entry name" value="RADICAL SAM SUPERFAMILY PROTEIN"/>
    <property type="match status" value="1"/>
</dbReference>
<dbReference type="Gene3D" id="3.20.20.70">
    <property type="entry name" value="Aldolase class I"/>
    <property type="match status" value="1"/>
</dbReference>
<evidence type="ECO:0000256" key="1">
    <source>
        <dbReference type="ARBA" id="ARBA00001966"/>
    </source>
</evidence>
<proteinExistence type="predicted"/>
<dbReference type="KEGG" id="mbas:ALGA_3833"/>
<protein>
    <submittedName>
        <fullName evidence="7">Radical SAM protein</fullName>
    </submittedName>
</protein>
<dbReference type="OrthoDB" id="9763993at2"/>
<sequence length="397" mass="44767">MIFSLGTRILKQVDARLLWKLGYNLGWKGMKAVSKHKKRLKKGELYPAFMMISITDNCNLNCQGCWVTINNQSKGMDMETLDNIIVSSKKKGSYFFGLLGGEPLMYPHLMEVIERHPDCYFQMFTNGTLLTDEVAQKLRKLGNVSPLISVEGLQDVSDIRRGADNVYGRTMTGIEASTRNKLFTGVATSVCKSNFKDLVNEEFVNSCITKGIHYLWFYIYRPVGERPNTDLALSEEEILELRQFMVDIRVKAPLMIIDTYWDEKGQAICPGALGLSHHINPYGDIEFCPPIQFAGETVGDGSDIVNIIENSKFIGGLRKGINDCTQGCILLDNPQELHTILKDVNAYDSSKRSSSFEELNKMKPCAGHHIPGKEIPEKSWVYRFAKKYSFFGFGAYG</sequence>
<reference evidence="7 8" key="1">
    <citation type="journal article" date="2018" name="Mar. Genomics">
        <title>Complete genome sequence of Marinifilaceae bacterium strain SPP2, isolated from the Antarctic marine sediment.</title>
        <authorList>
            <person name="Watanabe M."/>
            <person name="Kojima H."/>
            <person name="Fukui M."/>
        </authorList>
    </citation>
    <scope>NUCLEOTIDE SEQUENCE [LARGE SCALE GENOMIC DNA]</scope>
    <source>
        <strain evidence="7 8">SPP2</strain>
    </source>
</reference>
<keyword evidence="2" id="KW-0949">S-adenosyl-L-methionine</keyword>
<evidence type="ECO:0000256" key="4">
    <source>
        <dbReference type="ARBA" id="ARBA00023004"/>
    </source>
</evidence>
<evidence type="ECO:0000256" key="5">
    <source>
        <dbReference type="ARBA" id="ARBA00023014"/>
    </source>
</evidence>
<comment type="cofactor">
    <cofactor evidence="1">
        <name>[4Fe-4S] cluster</name>
        <dbReference type="ChEBI" id="CHEBI:49883"/>
    </cofactor>
</comment>
<dbReference type="SFLD" id="SFLDS00029">
    <property type="entry name" value="Radical_SAM"/>
    <property type="match status" value="1"/>
</dbReference>
<dbReference type="InterPro" id="IPR013785">
    <property type="entry name" value="Aldolase_TIM"/>
</dbReference>
<keyword evidence="3" id="KW-0479">Metal-binding</keyword>
<evidence type="ECO:0000256" key="3">
    <source>
        <dbReference type="ARBA" id="ARBA00022723"/>
    </source>
</evidence>
<name>A0A1Y1CP36_9BACT</name>
<keyword evidence="8" id="KW-1185">Reference proteome</keyword>
<keyword evidence="5" id="KW-0411">Iron-sulfur</keyword>
<dbReference type="GO" id="GO:0046872">
    <property type="term" value="F:metal ion binding"/>
    <property type="evidence" value="ECO:0007669"/>
    <property type="project" value="UniProtKB-KW"/>
</dbReference>
<reference evidence="8" key="2">
    <citation type="journal article" date="2020" name="Antonie Van Leeuwenhoek">
        <title>Labilibaculum antarcticum sp. nov., a novel facultative anaerobic, psychrotorelant bacterium isolated from marine sediment of Antarctica.</title>
        <authorList>
            <person name="Watanabe M."/>
            <person name="Kojima H."/>
            <person name="Fukui M."/>
        </authorList>
    </citation>
    <scope>NUCLEOTIDE SEQUENCE [LARGE SCALE GENOMIC DNA]</scope>
    <source>
        <strain evidence="8">SPP2</strain>
    </source>
</reference>
<dbReference type="Proteomes" id="UP000218267">
    <property type="component" value="Chromosome"/>
</dbReference>
<gene>
    <name evidence="7" type="ORF">ALGA_3833</name>
</gene>
<dbReference type="EMBL" id="AP018042">
    <property type="protein sequence ID" value="BAX82125.1"/>
    <property type="molecule type" value="Genomic_DNA"/>
</dbReference>
<dbReference type="SFLD" id="SFLDG01067">
    <property type="entry name" value="SPASM/twitch_domain_containing"/>
    <property type="match status" value="1"/>
</dbReference>
<dbReference type="GO" id="GO:0003824">
    <property type="term" value="F:catalytic activity"/>
    <property type="evidence" value="ECO:0007669"/>
    <property type="project" value="InterPro"/>
</dbReference>